<accession>A0A2I1FYT3</accession>
<evidence type="ECO:0000313" key="2">
    <source>
        <dbReference type="Proteomes" id="UP000234323"/>
    </source>
</evidence>
<sequence>MSYGQRAYITHQKLIFTTFLNIFLKKRTNTNLHVPLSPSTTKHPMPTYFINDGRHNLQRLYSLNDLKLEIPIDLRPFIPANGRVYRNNKQKKKYLLEPVSKKWFDELRRRRDQHGAITRGERRDRAAERKTRLLGTSINKVDQRIDMGRDLTRYQAIYHNRMTCYSSYLHKITDPAKLVELDSDLSWIIFQ</sequence>
<reference evidence="1 2" key="1">
    <citation type="submission" date="2015-10" db="EMBL/GenBank/DDBJ databases">
        <title>Genome analyses suggest a sexual origin of heterokaryosis in a supposedly ancient asexual fungus.</title>
        <authorList>
            <person name="Ropars J."/>
            <person name="Sedzielewska K."/>
            <person name="Noel J."/>
            <person name="Charron P."/>
            <person name="Farinelli L."/>
            <person name="Marton T."/>
            <person name="Kruger M."/>
            <person name="Pelin A."/>
            <person name="Brachmann A."/>
            <person name="Corradi N."/>
        </authorList>
    </citation>
    <scope>NUCLEOTIDE SEQUENCE [LARGE SCALE GENOMIC DNA]</scope>
    <source>
        <strain evidence="1 2">A4</strain>
    </source>
</reference>
<comment type="caution">
    <text evidence="1">The sequence shown here is derived from an EMBL/GenBank/DDBJ whole genome shotgun (WGS) entry which is preliminary data.</text>
</comment>
<gene>
    <name evidence="1" type="ORF">RhiirA4_452740</name>
</gene>
<keyword evidence="2" id="KW-1185">Reference proteome</keyword>
<evidence type="ECO:0000313" key="1">
    <source>
        <dbReference type="EMBL" id="PKY39535.1"/>
    </source>
</evidence>
<dbReference type="AlphaFoldDB" id="A0A2I1FYT3"/>
<proteinExistence type="predicted"/>
<organism evidence="1 2">
    <name type="scientific">Rhizophagus irregularis</name>
    <dbReference type="NCBI Taxonomy" id="588596"/>
    <lineage>
        <taxon>Eukaryota</taxon>
        <taxon>Fungi</taxon>
        <taxon>Fungi incertae sedis</taxon>
        <taxon>Mucoromycota</taxon>
        <taxon>Glomeromycotina</taxon>
        <taxon>Glomeromycetes</taxon>
        <taxon>Glomerales</taxon>
        <taxon>Glomeraceae</taxon>
        <taxon>Rhizophagus</taxon>
    </lineage>
</organism>
<dbReference type="EMBL" id="LLXI01000067">
    <property type="protein sequence ID" value="PKY39535.1"/>
    <property type="molecule type" value="Genomic_DNA"/>
</dbReference>
<name>A0A2I1FYT3_9GLOM</name>
<dbReference type="Proteomes" id="UP000234323">
    <property type="component" value="Unassembled WGS sequence"/>
</dbReference>
<protein>
    <submittedName>
        <fullName evidence="1">Uncharacterized protein</fullName>
    </submittedName>
</protein>